<dbReference type="GO" id="GO:0004553">
    <property type="term" value="F:hydrolase activity, hydrolyzing O-glycosyl compounds"/>
    <property type="evidence" value="ECO:0007669"/>
    <property type="project" value="InterPro"/>
</dbReference>
<proteinExistence type="inferred from homology"/>
<evidence type="ECO:0008006" key="7">
    <source>
        <dbReference type="Google" id="ProtNLM"/>
    </source>
</evidence>
<dbReference type="Pfam" id="PF00332">
    <property type="entry name" value="Glyco_hydro_17"/>
    <property type="match status" value="1"/>
</dbReference>
<dbReference type="SUPFAM" id="SSF51445">
    <property type="entry name" value="(Trans)glycosidases"/>
    <property type="match status" value="1"/>
</dbReference>
<dbReference type="OrthoDB" id="941679at2759"/>
<name>A0A9Q0H1R5_9MAGN</name>
<sequence length="218" mass="24775">MLFRDNPGVVDASNGLHYYNLFDAQIDAVFATLSTFKYDDLQMMVTETGWPYKGDENEARAIEENATTYNGNLVQKILNGGGTPLRPNTDIEVYLFALFNENNKPGPTFERNYGLFYPNEEKAYVAPKTGFADVSKFLQDGKRVSRVRRNVRHPLRRSIDVPSSWEDIKTGDGANVLKAMIPQRPSIVSMIVGSSRITEGIRWMWICDHARVLPCYLR</sequence>
<comment type="caution">
    <text evidence="5">The sequence shown here is derived from an EMBL/GenBank/DDBJ whole genome shotgun (WGS) entry which is preliminary data.</text>
</comment>
<evidence type="ECO:0000313" key="5">
    <source>
        <dbReference type="EMBL" id="KAJ4958251.1"/>
    </source>
</evidence>
<gene>
    <name evidence="5" type="ORF">NE237_025362</name>
</gene>
<dbReference type="GO" id="GO:0005975">
    <property type="term" value="P:carbohydrate metabolic process"/>
    <property type="evidence" value="ECO:0007669"/>
    <property type="project" value="InterPro"/>
</dbReference>
<comment type="similarity">
    <text evidence="1 4">Belongs to the glycosyl hydrolase 17 family.</text>
</comment>
<evidence type="ECO:0000256" key="1">
    <source>
        <dbReference type="ARBA" id="ARBA00008773"/>
    </source>
</evidence>
<evidence type="ECO:0000256" key="2">
    <source>
        <dbReference type="ARBA" id="ARBA00022801"/>
    </source>
</evidence>
<dbReference type="Proteomes" id="UP001141806">
    <property type="component" value="Unassembled WGS sequence"/>
</dbReference>
<dbReference type="AlphaFoldDB" id="A0A9Q0H1R5"/>
<evidence type="ECO:0000256" key="3">
    <source>
        <dbReference type="ARBA" id="ARBA00023295"/>
    </source>
</evidence>
<dbReference type="InterPro" id="IPR044965">
    <property type="entry name" value="Glyco_hydro_17_plant"/>
</dbReference>
<evidence type="ECO:0000256" key="4">
    <source>
        <dbReference type="RuleBase" id="RU004335"/>
    </source>
</evidence>
<accession>A0A9Q0H1R5</accession>
<keyword evidence="2" id="KW-0378">Hydrolase</keyword>
<dbReference type="InterPro" id="IPR000490">
    <property type="entry name" value="Glyco_hydro_17"/>
</dbReference>
<protein>
    <recommendedName>
        <fullName evidence="7">Glucan endo-1,3-beta-D-glucosidase</fullName>
    </recommendedName>
</protein>
<dbReference type="Gene3D" id="3.20.20.80">
    <property type="entry name" value="Glycosidases"/>
    <property type="match status" value="1"/>
</dbReference>
<dbReference type="PANTHER" id="PTHR32227">
    <property type="entry name" value="GLUCAN ENDO-1,3-BETA-GLUCOSIDASE BG1-RELATED-RELATED"/>
    <property type="match status" value="1"/>
</dbReference>
<keyword evidence="6" id="KW-1185">Reference proteome</keyword>
<dbReference type="EMBL" id="JAMYWD010000010">
    <property type="protein sequence ID" value="KAJ4958251.1"/>
    <property type="molecule type" value="Genomic_DNA"/>
</dbReference>
<organism evidence="5 6">
    <name type="scientific">Protea cynaroides</name>
    <dbReference type="NCBI Taxonomy" id="273540"/>
    <lineage>
        <taxon>Eukaryota</taxon>
        <taxon>Viridiplantae</taxon>
        <taxon>Streptophyta</taxon>
        <taxon>Embryophyta</taxon>
        <taxon>Tracheophyta</taxon>
        <taxon>Spermatophyta</taxon>
        <taxon>Magnoliopsida</taxon>
        <taxon>Proteales</taxon>
        <taxon>Proteaceae</taxon>
        <taxon>Protea</taxon>
    </lineage>
</organism>
<keyword evidence="3" id="KW-0326">Glycosidase</keyword>
<evidence type="ECO:0000313" key="6">
    <source>
        <dbReference type="Proteomes" id="UP001141806"/>
    </source>
</evidence>
<reference evidence="5" key="1">
    <citation type="journal article" date="2023" name="Plant J.">
        <title>The genome of the king protea, Protea cynaroides.</title>
        <authorList>
            <person name="Chang J."/>
            <person name="Duong T.A."/>
            <person name="Schoeman C."/>
            <person name="Ma X."/>
            <person name="Roodt D."/>
            <person name="Barker N."/>
            <person name="Li Z."/>
            <person name="Van de Peer Y."/>
            <person name="Mizrachi E."/>
        </authorList>
    </citation>
    <scope>NUCLEOTIDE SEQUENCE</scope>
    <source>
        <tissue evidence="5">Young leaves</tissue>
    </source>
</reference>
<dbReference type="InterPro" id="IPR017853">
    <property type="entry name" value="GH"/>
</dbReference>